<evidence type="ECO:0000256" key="1">
    <source>
        <dbReference type="SAM" id="Coils"/>
    </source>
</evidence>
<keyword evidence="1" id="KW-0175">Coiled coil</keyword>
<evidence type="ECO:0000313" key="4">
    <source>
        <dbReference type="EMBL" id="WYJ90178.1"/>
    </source>
</evidence>
<dbReference type="AlphaFoldDB" id="A0A242K3F0"/>
<accession>A0A242K3F0</accession>
<feature type="domain" description="Phage head morphogenesis" evidence="2">
    <location>
        <begin position="186"/>
        <end position="292"/>
    </location>
</feature>
<organism evidence="3">
    <name type="scientific">Candidatus Enterococcus clewellii</name>
    <dbReference type="NCBI Taxonomy" id="1834193"/>
    <lineage>
        <taxon>Bacteria</taxon>
        <taxon>Bacillati</taxon>
        <taxon>Bacillota</taxon>
        <taxon>Bacilli</taxon>
        <taxon>Lactobacillales</taxon>
        <taxon>Enterococcaceae</taxon>
        <taxon>Enterococcus</taxon>
    </lineage>
</organism>
<evidence type="ECO:0000313" key="3">
    <source>
        <dbReference type="EMBL" id="OTP13431.1"/>
    </source>
</evidence>
<keyword evidence="5" id="KW-1185">Reference proteome</keyword>
<evidence type="ECO:0000259" key="2">
    <source>
        <dbReference type="Pfam" id="PF04233"/>
    </source>
</evidence>
<reference evidence="4" key="2">
    <citation type="submission" date="2017-05" db="EMBL/GenBank/DDBJ databases">
        <authorList>
            <consortium name="The Broad Institute Genomics Platform"/>
            <consortium name="The Broad Institute Genomic Center for Infectious Diseases"/>
            <person name="Earl A."/>
            <person name="Manson A."/>
            <person name="Schwartman J."/>
            <person name="Gilmore M."/>
            <person name="Abouelleil A."/>
            <person name="Cao P."/>
            <person name="Chapman S."/>
            <person name="Cusick C."/>
            <person name="Shea T."/>
            <person name="Young S."/>
            <person name="Neafsey D."/>
            <person name="Nusbaum C."/>
            <person name="Birren B."/>
        </authorList>
    </citation>
    <scope>NUCLEOTIDE SEQUENCE</scope>
    <source>
        <strain evidence="4">9E7_DIV0242</strain>
    </source>
</reference>
<dbReference type="Proteomes" id="UP000195141">
    <property type="component" value="Chromosome"/>
</dbReference>
<dbReference type="NCBIfam" id="TIGR01641">
    <property type="entry name" value="phageSPP1_gp7"/>
    <property type="match status" value="1"/>
</dbReference>
<name>A0A242K3F0_9ENTE</name>
<dbReference type="RefSeq" id="WP_086349929.1">
    <property type="nucleotide sequence ID" value="NZ_CP147247.1"/>
</dbReference>
<dbReference type="InterPro" id="IPR006528">
    <property type="entry name" value="Phage_head_morphogenesis_dom"/>
</dbReference>
<protein>
    <recommendedName>
        <fullName evidence="2">Phage head morphogenesis domain-containing protein</fullName>
    </recommendedName>
</protein>
<dbReference type="OrthoDB" id="9765386at2"/>
<reference evidence="3" key="1">
    <citation type="submission" date="2017-05" db="EMBL/GenBank/DDBJ databases">
        <title>The Genome Sequence of Enterococcus sp. 9E7_DIV0242.</title>
        <authorList>
            <consortium name="The Broad Institute Genomics Platform"/>
            <consortium name="The Broad Institute Genomic Center for Infectious Diseases"/>
            <person name="Earl A."/>
            <person name="Manson A."/>
            <person name="Schwartman J."/>
            <person name="Gilmore M."/>
            <person name="Abouelleil A."/>
            <person name="Cao P."/>
            <person name="Chapman S."/>
            <person name="Cusick C."/>
            <person name="Shea T."/>
            <person name="Young S."/>
            <person name="Neafsey D."/>
            <person name="Nusbaum C."/>
            <person name="Birren B."/>
        </authorList>
    </citation>
    <scope>NUCLEOTIDE SEQUENCE [LARGE SCALE GENOMIC DNA]</scope>
    <source>
        <strain evidence="3">9E7_DIV0242</strain>
    </source>
</reference>
<sequence>MVKSNSKYWSDRLDNIFSHLDQTDMDFFYQLQDIYSQYAKEIQKEIFSFYQQYAKDNNMSLADAMKKLRKEDLSDYVQNANRYRESLENNQQALDRLNEQYSGAQATRLEALLASVEYQLLLMNGRLQQSFWEYLKNVVKYVYKKIVYGNSPSTLDAEAIKTILNTNWNGNNFSSLIWGNTDRLTDEIRKLMIDAFMKGLSPIEIARELRKKFNVLRVQAETLARTEATQVANSTAAKRYKEMGLTSYQFSAHIDSRTSEICKEFNKKVFLLDDYEPGLNAPPMHPNCRSAILPVLE</sequence>
<gene>
    <name evidence="4" type="ORF">A5888_001906</name>
    <name evidence="3" type="ORF">A5888_002909</name>
</gene>
<proteinExistence type="predicted"/>
<dbReference type="EMBL" id="NGMM01000005">
    <property type="protein sequence ID" value="OTP13431.1"/>
    <property type="molecule type" value="Genomic_DNA"/>
</dbReference>
<dbReference type="Pfam" id="PF04233">
    <property type="entry name" value="Phage_Mu_F"/>
    <property type="match status" value="1"/>
</dbReference>
<feature type="coiled-coil region" evidence="1">
    <location>
        <begin position="70"/>
        <end position="107"/>
    </location>
</feature>
<reference evidence="4" key="3">
    <citation type="submission" date="2024-03" db="EMBL/GenBank/DDBJ databases">
        <title>The Genome Sequence of Enterococcus sp. DIV0242b.</title>
        <authorList>
            <consortium name="The Broad Institute Genomics Platform"/>
            <consortium name="The Broad Institute Microbial Omics Core"/>
            <consortium name="The Broad Institute Genomic Center for Infectious Diseases"/>
            <person name="Earl A."/>
            <person name="Manson A."/>
            <person name="Gilmore M."/>
            <person name="Schwartman J."/>
            <person name="Shea T."/>
            <person name="Abouelleil A."/>
            <person name="Cao P."/>
            <person name="Chapman S."/>
            <person name="Cusick C."/>
            <person name="Young S."/>
            <person name="Neafsey D."/>
            <person name="Nusbaum C."/>
            <person name="Birren B."/>
        </authorList>
    </citation>
    <scope>NUCLEOTIDE SEQUENCE</scope>
    <source>
        <strain evidence="4">9E7_DIV0242</strain>
    </source>
</reference>
<evidence type="ECO:0000313" key="5">
    <source>
        <dbReference type="Proteomes" id="UP000195141"/>
    </source>
</evidence>
<dbReference type="EMBL" id="CP147247">
    <property type="protein sequence ID" value="WYJ90178.1"/>
    <property type="molecule type" value="Genomic_DNA"/>
</dbReference>